<protein>
    <recommendedName>
        <fullName evidence="3">Rhamnosyl transferase</fullName>
    </recommendedName>
</protein>
<dbReference type="AlphaFoldDB" id="A0A7K1KN84"/>
<proteinExistence type="predicted"/>
<dbReference type="Proteomes" id="UP000461162">
    <property type="component" value="Unassembled WGS sequence"/>
</dbReference>
<organism evidence="1 2">
    <name type="scientific">Pseudodesulfovibrio alkaliphilus</name>
    <dbReference type="NCBI Taxonomy" id="2661613"/>
    <lineage>
        <taxon>Bacteria</taxon>
        <taxon>Pseudomonadati</taxon>
        <taxon>Thermodesulfobacteriota</taxon>
        <taxon>Desulfovibrionia</taxon>
        <taxon>Desulfovibrionales</taxon>
        <taxon>Desulfovibrionaceae</taxon>
    </lineage>
</organism>
<evidence type="ECO:0000313" key="2">
    <source>
        <dbReference type="Proteomes" id="UP000461162"/>
    </source>
</evidence>
<comment type="caution">
    <text evidence="1">The sequence shown here is derived from an EMBL/GenBank/DDBJ whole genome shotgun (WGS) entry which is preliminary data.</text>
</comment>
<accession>A0A7K1KN84</accession>
<evidence type="ECO:0000313" key="1">
    <source>
        <dbReference type="EMBL" id="MUM77556.1"/>
    </source>
</evidence>
<evidence type="ECO:0008006" key="3">
    <source>
        <dbReference type="Google" id="ProtNLM"/>
    </source>
</evidence>
<reference evidence="1 2" key="1">
    <citation type="submission" date="2019-11" db="EMBL/GenBank/DDBJ databases">
        <title>Pseudodesulfovibrio alkaliphilus, sp. nov., an alkaliphilic sulfate-reducing bacteria from mud volcano of Taman peninsula, Russia.</title>
        <authorList>
            <person name="Frolova A."/>
            <person name="Merkel A.Y."/>
            <person name="Slobodkin A.I."/>
        </authorList>
    </citation>
    <scope>NUCLEOTIDE SEQUENCE [LARGE SCALE GENOMIC DNA]</scope>
    <source>
        <strain evidence="1 2">F-1</strain>
    </source>
</reference>
<dbReference type="EMBL" id="WODC01000004">
    <property type="protein sequence ID" value="MUM77556.1"/>
    <property type="molecule type" value="Genomic_DNA"/>
</dbReference>
<dbReference type="InterPro" id="IPR021466">
    <property type="entry name" value="Put_rhamnosyl_transferase"/>
</dbReference>
<name>A0A7K1KN84_9BACT</name>
<keyword evidence="2" id="KW-1185">Reference proteome</keyword>
<dbReference type="Pfam" id="PF11316">
    <property type="entry name" value="Rhamno_transf"/>
    <property type="match status" value="1"/>
</dbReference>
<sequence length="240" mass="27848">MNFHHFIITRFNVNIYPIDFPKRLENTWLSLRLDLFQRYCFPTVFAQQEQGFTWLVLFDEKTPAHIRKIIGTYAKYQNFVPVYCGAYNTILPTVAERMKALAPDAEWFVTTRLDNDDALSIGFVHCLQEIVRSLGEDNLKPADTLYINFPNGLQLHDGIYYDFKDVTNAFVSLVERSANPRTVFWVDHPSIHDVSPVVQAETKPLWMQIVHDMNVYNYIRGERIEGADFSAEFPCAINNA</sequence>
<gene>
    <name evidence="1" type="ORF">GKC30_07925</name>
</gene>